<proteinExistence type="inferred from homology"/>
<sequence>MKTETISYLKQNAAKLDLSEPLIVTQNGHPAYVIESYDDRIRRDESIALLKLMTLSEKDLEQGRSFSREQLLDSL</sequence>
<dbReference type="EMBL" id="VOUQ01000017">
    <property type="protein sequence ID" value="TXE27679.1"/>
    <property type="molecule type" value="Genomic_DNA"/>
</dbReference>
<evidence type="ECO:0000256" key="1">
    <source>
        <dbReference type="ARBA" id="ARBA00009981"/>
    </source>
</evidence>
<evidence type="ECO:0000313" key="2">
    <source>
        <dbReference type="EMBL" id="TXE27679.1"/>
    </source>
</evidence>
<dbReference type="SUPFAM" id="SSF143120">
    <property type="entry name" value="YefM-like"/>
    <property type="match status" value="1"/>
</dbReference>
<dbReference type="Proteomes" id="UP000321126">
    <property type="component" value="Unassembled WGS sequence"/>
</dbReference>
<gene>
    <name evidence="2" type="ORF">FOT62_22010</name>
</gene>
<organism evidence="2 3">
    <name type="scientific">Serratia marcescens</name>
    <dbReference type="NCBI Taxonomy" id="615"/>
    <lineage>
        <taxon>Bacteria</taxon>
        <taxon>Pseudomonadati</taxon>
        <taxon>Pseudomonadota</taxon>
        <taxon>Gammaproteobacteria</taxon>
        <taxon>Enterobacterales</taxon>
        <taxon>Yersiniaceae</taxon>
        <taxon>Serratia</taxon>
    </lineage>
</organism>
<reference evidence="2 3" key="1">
    <citation type="submission" date="2019-07" db="EMBL/GenBank/DDBJ databases">
        <title>Serratia strains were isolated from fresh produce.</title>
        <authorList>
            <person name="Cho G.-S."/>
            <person name="Stein M."/>
            <person name="Lee W."/>
            <person name="Suh S.H."/>
            <person name="Franz C.M.A.P."/>
        </authorList>
    </citation>
    <scope>NUCLEOTIDE SEQUENCE [LARGE SCALE GENOMIC DNA]</scope>
    <source>
        <strain evidence="2 3">S16</strain>
    </source>
</reference>
<accession>A0A5C7BTQ6</accession>
<comment type="similarity">
    <text evidence="1">Belongs to the phD/YefM antitoxin family.</text>
</comment>
<dbReference type="AlphaFoldDB" id="A0A5C7BTQ6"/>
<dbReference type="RefSeq" id="WP_048796367.1">
    <property type="nucleotide sequence ID" value="NZ_JVEJ01000382.1"/>
</dbReference>
<comment type="caution">
    <text evidence="2">The sequence shown here is derived from an EMBL/GenBank/DDBJ whole genome shotgun (WGS) entry which is preliminary data.</text>
</comment>
<dbReference type="InterPro" id="IPR036165">
    <property type="entry name" value="YefM-like_sf"/>
</dbReference>
<evidence type="ECO:0000313" key="3">
    <source>
        <dbReference type="Proteomes" id="UP000321126"/>
    </source>
</evidence>
<name>A0A5C7BTQ6_SERMA</name>
<protein>
    <submittedName>
        <fullName evidence="2">Type II toxin-antitoxin system Phd/YefM family antitoxin</fullName>
    </submittedName>
</protein>